<dbReference type="EMBL" id="BJVY01000119">
    <property type="protein sequence ID" value="GEL75697.1"/>
    <property type="molecule type" value="Genomic_DNA"/>
</dbReference>
<reference evidence="2 3" key="1">
    <citation type="submission" date="2016-10" db="EMBL/GenBank/DDBJ databases">
        <authorList>
            <person name="Varghese N."/>
            <person name="Submissions S."/>
        </authorList>
    </citation>
    <scope>NUCLEOTIDE SEQUENCE [LARGE SCALE GENOMIC DNA]</scope>
    <source>
        <strain evidence="2 3">DSM 2260</strain>
    </source>
</reference>
<accession>A0A511HQ23</accession>
<evidence type="ECO:0000313" key="4">
    <source>
        <dbReference type="Proteomes" id="UP000321224"/>
    </source>
</evidence>
<name>A0A511HQ23_9BACT</name>
<sequence>MNKRLRKKKRVGEFKELGFELLGYLRPGISSLQGFGFSGRPTKKGMNMSRMGHLWAELMPRVPSRNWLAASRTC</sequence>
<protein>
    <submittedName>
        <fullName evidence="1">Uncharacterized protein</fullName>
    </submittedName>
</protein>
<dbReference type="AlphaFoldDB" id="A0A511HQ23"/>
<gene>
    <name evidence="1" type="ORF">MVI01_74810</name>
    <name evidence="2" type="ORF">SAMN04488504_13038</name>
</gene>
<dbReference type="Proteomes" id="UP000321224">
    <property type="component" value="Unassembled WGS sequence"/>
</dbReference>
<evidence type="ECO:0000313" key="3">
    <source>
        <dbReference type="Proteomes" id="UP000198717"/>
    </source>
</evidence>
<evidence type="ECO:0000313" key="2">
    <source>
        <dbReference type="EMBL" id="SDF31896.1"/>
    </source>
</evidence>
<keyword evidence="3" id="KW-1185">Reference proteome</keyword>
<dbReference type="RefSeq" id="WP_090495871.1">
    <property type="nucleotide sequence ID" value="NZ_BJVY01000119.1"/>
</dbReference>
<organism evidence="1 4">
    <name type="scientific">Myxococcus virescens</name>
    <dbReference type="NCBI Taxonomy" id="83456"/>
    <lineage>
        <taxon>Bacteria</taxon>
        <taxon>Pseudomonadati</taxon>
        <taxon>Myxococcota</taxon>
        <taxon>Myxococcia</taxon>
        <taxon>Myxococcales</taxon>
        <taxon>Cystobacterineae</taxon>
        <taxon>Myxococcaceae</taxon>
        <taxon>Myxococcus</taxon>
    </lineage>
</organism>
<comment type="caution">
    <text evidence="1">The sequence shown here is derived from an EMBL/GenBank/DDBJ whole genome shotgun (WGS) entry which is preliminary data.</text>
</comment>
<evidence type="ECO:0000313" key="1">
    <source>
        <dbReference type="EMBL" id="GEL75697.1"/>
    </source>
</evidence>
<proteinExistence type="predicted"/>
<reference evidence="1 4" key="2">
    <citation type="submission" date="2019-07" db="EMBL/GenBank/DDBJ databases">
        <title>Whole genome shotgun sequence of Myxococcus virescens NBRC 100334.</title>
        <authorList>
            <person name="Hosoyama A."/>
            <person name="Uohara A."/>
            <person name="Ohji S."/>
            <person name="Ichikawa N."/>
        </authorList>
    </citation>
    <scope>NUCLEOTIDE SEQUENCE [LARGE SCALE GENOMIC DNA]</scope>
    <source>
        <strain evidence="1 4">NBRC 100334</strain>
    </source>
</reference>
<dbReference type="EMBL" id="FNAJ01000030">
    <property type="protein sequence ID" value="SDF31896.1"/>
    <property type="molecule type" value="Genomic_DNA"/>
</dbReference>
<dbReference type="Proteomes" id="UP000198717">
    <property type="component" value="Unassembled WGS sequence"/>
</dbReference>